<dbReference type="SMART" id="SM00292">
    <property type="entry name" value="BRCT"/>
    <property type="match status" value="1"/>
</dbReference>
<sequence>MEAKKEIEKLRREIRHHEYQYYVLDQPEISDKEYDDLLKKLGDLEAKHPQWAAPDSPTRRVGGEPVAGFATVRHRRKMYSLDNAYTFDEIMEWRQRVAKALGAAGTKVEFLAELKIDGVSVNLTYENGALAIGALRGDGETGEDVTSNIKTIRAIPLVLMDGPKSLIEVRGEAFMSRKDFLDMNSERKDSELPLFANPRNATAGTLKTLDPKVVSRRRLLFYAHSLGDCAPGIFVSQKDFIDKVRSWGVPVNPQSRVCADIEEVMDFCRTWQEKRNTLDYEIDGIVIKVNALDQQQRLGETLKSPRWAMAYKFPAQQATTKIRRIAVSVGRTGVLTPVAELEPVACAGVTISNATLHNFDEIVRLGVHEGDRVLLERAGDVIPKVVKVVAQAHTGAKKSSYVPVKCPSCGAAVIKEKEEEVAYRCVNPLCPAQVERRLIHFASRAAMDIEGMGEAVVQQLVRQKLVRDFSDIYHLAKNDFLKLELFKEKKAQNLYEGIQQSKGRPLSRLLFGLGIRHVGEKAAEVLARTFGTVDRLAEATLDDLLNIHEVGEAIASSVHDFFHRKETSILIGKFRHAGLNMKEPGRQVSAALAGKAFVFTGELKHLTRRAAEELVTSRGGTVTSSVSKKTSFVVVGENPGSKYDQARKLNVSILDEEAFRHMTGEKR</sequence>
<name>A0A410P5C3_VELA1</name>
<evidence type="ECO:0000313" key="17">
    <source>
        <dbReference type="Proteomes" id="UP000287243"/>
    </source>
</evidence>
<dbReference type="Pfam" id="PF01653">
    <property type="entry name" value="DNA_ligase_aden"/>
    <property type="match status" value="1"/>
</dbReference>
<dbReference type="InterPro" id="IPR004149">
    <property type="entry name" value="Znf_DNAligase_C4"/>
</dbReference>
<dbReference type="SMART" id="SM00532">
    <property type="entry name" value="LIGANc"/>
    <property type="match status" value="1"/>
</dbReference>
<keyword evidence="8 14" id="KW-0862">Zinc</keyword>
<dbReference type="PROSITE" id="PS50172">
    <property type="entry name" value="BRCT"/>
    <property type="match status" value="1"/>
</dbReference>
<dbReference type="Proteomes" id="UP000287243">
    <property type="component" value="Chromosome"/>
</dbReference>
<evidence type="ECO:0000256" key="6">
    <source>
        <dbReference type="ARBA" id="ARBA00022723"/>
    </source>
</evidence>
<evidence type="ECO:0000259" key="15">
    <source>
        <dbReference type="PROSITE" id="PS50172"/>
    </source>
</evidence>
<comment type="function">
    <text evidence="1 14">DNA ligase that catalyzes the formation of phosphodiester linkages between 5'-phosphoryl and 3'-hydroxyl groups in double-stranded DNA using NAD as a coenzyme and as the energy source for the reaction. It is essential for DNA replication and repair of damaged DNA.</text>
</comment>
<dbReference type="InterPro" id="IPR012340">
    <property type="entry name" value="NA-bd_OB-fold"/>
</dbReference>
<dbReference type="InterPro" id="IPR041663">
    <property type="entry name" value="DisA/LigA_HHH"/>
</dbReference>
<evidence type="ECO:0000256" key="3">
    <source>
        <dbReference type="ARBA" id="ARBA00013308"/>
    </source>
</evidence>
<dbReference type="Pfam" id="PF00533">
    <property type="entry name" value="BRCT"/>
    <property type="match status" value="1"/>
</dbReference>
<dbReference type="InterPro" id="IPR033136">
    <property type="entry name" value="DNA_ligase_CS"/>
</dbReference>
<evidence type="ECO:0000256" key="12">
    <source>
        <dbReference type="ARBA" id="ARBA00034005"/>
    </source>
</evidence>
<accession>A0A410P5C3</accession>
<dbReference type="InterPro" id="IPR013840">
    <property type="entry name" value="DNAligase_N"/>
</dbReference>
<comment type="cofactor">
    <cofactor evidence="14">
        <name>Mg(2+)</name>
        <dbReference type="ChEBI" id="CHEBI:18420"/>
    </cofactor>
    <cofactor evidence="14">
        <name>Mn(2+)</name>
        <dbReference type="ChEBI" id="CHEBI:29035"/>
    </cofactor>
</comment>
<feature type="binding site" evidence="14">
    <location>
        <position position="406"/>
    </location>
    <ligand>
        <name>Zn(2+)</name>
        <dbReference type="ChEBI" id="CHEBI:29105"/>
    </ligand>
</feature>
<feature type="binding site" evidence="14">
    <location>
        <position position="430"/>
    </location>
    <ligand>
        <name>Zn(2+)</name>
        <dbReference type="ChEBI" id="CHEBI:29105"/>
    </ligand>
</feature>
<dbReference type="Gene3D" id="1.10.150.20">
    <property type="entry name" value="5' to 3' exonuclease, C-terminal subdomain"/>
    <property type="match status" value="2"/>
</dbReference>
<feature type="domain" description="BRCT" evidence="15">
    <location>
        <begin position="587"/>
        <end position="667"/>
    </location>
</feature>
<dbReference type="InterPro" id="IPR036420">
    <property type="entry name" value="BRCT_dom_sf"/>
</dbReference>
<evidence type="ECO:0000256" key="11">
    <source>
        <dbReference type="ARBA" id="ARBA00023204"/>
    </source>
</evidence>
<dbReference type="CDD" id="cd17748">
    <property type="entry name" value="BRCT_DNA_ligase_like"/>
    <property type="match status" value="1"/>
</dbReference>
<dbReference type="FunFam" id="1.10.287.610:FF:000002">
    <property type="entry name" value="DNA ligase"/>
    <property type="match status" value="1"/>
</dbReference>
<dbReference type="EMBL" id="CP019384">
    <property type="protein sequence ID" value="QAT17288.1"/>
    <property type="molecule type" value="Genomic_DNA"/>
</dbReference>
<dbReference type="FunFam" id="2.40.50.140:FF:000012">
    <property type="entry name" value="DNA ligase"/>
    <property type="match status" value="1"/>
</dbReference>
<evidence type="ECO:0000256" key="14">
    <source>
        <dbReference type="HAMAP-Rule" id="MF_01588"/>
    </source>
</evidence>
<proteinExistence type="inferred from homology"/>
<evidence type="ECO:0000256" key="5">
    <source>
        <dbReference type="ARBA" id="ARBA00022705"/>
    </source>
</evidence>
<dbReference type="FunFam" id="3.30.470.30:FF:000001">
    <property type="entry name" value="DNA ligase"/>
    <property type="match status" value="1"/>
</dbReference>
<reference evidence="16 17" key="1">
    <citation type="submission" date="2017-01" db="EMBL/GenBank/DDBJ databases">
        <title>First insights into the biology of 'candidatus Vampirococcus archaeovorus'.</title>
        <authorList>
            <person name="Kizina J."/>
            <person name="Jordan S."/>
            <person name="Stueber K."/>
            <person name="Reinhardt R."/>
            <person name="Harder J."/>
        </authorList>
    </citation>
    <scope>NUCLEOTIDE SEQUENCE [LARGE SCALE GENOMIC DNA]</scope>
    <source>
        <strain evidence="16 17">LiM</strain>
    </source>
</reference>
<dbReference type="NCBIfam" id="TIGR00575">
    <property type="entry name" value="dnlj"/>
    <property type="match status" value="1"/>
</dbReference>
<evidence type="ECO:0000256" key="10">
    <source>
        <dbReference type="ARBA" id="ARBA00023027"/>
    </source>
</evidence>
<dbReference type="GO" id="GO:0006260">
    <property type="term" value="P:DNA replication"/>
    <property type="evidence" value="ECO:0007669"/>
    <property type="project" value="UniProtKB-KW"/>
</dbReference>
<gene>
    <name evidence="14" type="primary">ligA</name>
    <name evidence="16" type="ORF">BU251_05855</name>
</gene>
<dbReference type="InterPro" id="IPR001357">
    <property type="entry name" value="BRCT_dom"/>
</dbReference>
<evidence type="ECO:0000256" key="4">
    <source>
        <dbReference type="ARBA" id="ARBA00022598"/>
    </source>
</evidence>
<dbReference type="GO" id="GO:0046872">
    <property type="term" value="F:metal ion binding"/>
    <property type="evidence" value="ECO:0007669"/>
    <property type="project" value="UniProtKB-KW"/>
</dbReference>
<dbReference type="NCBIfam" id="NF005932">
    <property type="entry name" value="PRK07956.1"/>
    <property type="match status" value="1"/>
</dbReference>
<evidence type="ECO:0000256" key="2">
    <source>
        <dbReference type="ARBA" id="ARBA00012722"/>
    </source>
</evidence>
<evidence type="ECO:0000256" key="9">
    <source>
        <dbReference type="ARBA" id="ARBA00022842"/>
    </source>
</evidence>
<feature type="binding site" evidence="14">
    <location>
        <begin position="80"/>
        <end position="81"/>
    </location>
    <ligand>
        <name>NAD(+)</name>
        <dbReference type="ChEBI" id="CHEBI:57540"/>
    </ligand>
</feature>
<dbReference type="Gene3D" id="2.40.50.140">
    <property type="entry name" value="Nucleic acid-binding proteins"/>
    <property type="match status" value="1"/>
</dbReference>
<dbReference type="Pfam" id="PF03119">
    <property type="entry name" value="DNA_ligase_ZBD"/>
    <property type="match status" value="1"/>
</dbReference>
<keyword evidence="5 14" id="KW-0235">DNA replication</keyword>
<feature type="binding site" evidence="14">
    <location>
        <position position="288"/>
    </location>
    <ligand>
        <name>NAD(+)</name>
        <dbReference type="ChEBI" id="CHEBI:57540"/>
    </ligand>
</feature>
<feature type="binding site" evidence="14">
    <location>
        <position position="136"/>
    </location>
    <ligand>
        <name>NAD(+)</name>
        <dbReference type="ChEBI" id="CHEBI:57540"/>
    </ligand>
</feature>
<dbReference type="Gene3D" id="3.30.470.30">
    <property type="entry name" value="DNA ligase/mRNA capping enzyme"/>
    <property type="match status" value="1"/>
</dbReference>
<feature type="binding site" evidence="14">
    <location>
        <position position="409"/>
    </location>
    <ligand>
        <name>Zn(2+)</name>
        <dbReference type="ChEBI" id="CHEBI:29105"/>
    </ligand>
</feature>
<dbReference type="OrthoDB" id="9759736at2"/>
<dbReference type="GO" id="GO:0003911">
    <property type="term" value="F:DNA ligase (NAD+) activity"/>
    <property type="evidence" value="ECO:0007669"/>
    <property type="project" value="UniProtKB-UniRule"/>
</dbReference>
<feature type="binding site" evidence="14">
    <location>
        <position position="312"/>
    </location>
    <ligand>
        <name>NAD(+)</name>
        <dbReference type="ChEBI" id="CHEBI:57540"/>
    </ligand>
</feature>
<comment type="catalytic activity">
    <reaction evidence="12 14">
        <text>NAD(+) + (deoxyribonucleotide)n-3'-hydroxyl + 5'-phospho-(deoxyribonucleotide)m = (deoxyribonucleotide)n+m + AMP + beta-nicotinamide D-nucleotide.</text>
        <dbReference type="EC" id="6.5.1.2"/>
    </reaction>
</comment>
<dbReference type="EC" id="6.5.1.2" evidence="2 14"/>
<dbReference type="PROSITE" id="PS01056">
    <property type="entry name" value="DNA_LIGASE_N2"/>
    <property type="match status" value="1"/>
</dbReference>
<dbReference type="GO" id="GO:0005829">
    <property type="term" value="C:cytosol"/>
    <property type="evidence" value="ECO:0007669"/>
    <property type="project" value="TreeGrafter"/>
</dbReference>
<dbReference type="HAMAP" id="MF_01588">
    <property type="entry name" value="DNA_ligase_A"/>
    <property type="match status" value="1"/>
</dbReference>
<feature type="binding site" evidence="14">
    <location>
        <position position="113"/>
    </location>
    <ligand>
        <name>NAD(+)</name>
        <dbReference type="ChEBI" id="CHEBI:57540"/>
    </ligand>
</feature>
<dbReference type="Gene3D" id="1.10.287.610">
    <property type="entry name" value="Helix hairpin bin"/>
    <property type="match status" value="1"/>
</dbReference>
<dbReference type="Pfam" id="PF12826">
    <property type="entry name" value="HHH_2"/>
    <property type="match status" value="1"/>
</dbReference>
<dbReference type="InterPro" id="IPR013839">
    <property type="entry name" value="DNAligase_adenylation"/>
</dbReference>
<feature type="binding site" evidence="14">
    <location>
        <position position="425"/>
    </location>
    <ligand>
        <name>Zn(2+)</name>
        <dbReference type="ChEBI" id="CHEBI:29105"/>
    </ligand>
</feature>
<evidence type="ECO:0000256" key="8">
    <source>
        <dbReference type="ARBA" id="ARBA00022833"/>
    </source>
</evidence>
<keyword evidence="10 14" id="KW-0520">NAD</keyword>
<evidence type="ECO:0000256" key="13">
    <source>
        <dbReference type="ARBA" id="ARBA00060881"/>
    </source>
</evidence>
<dbReference type="PIRSF" id="PIRSF001604">
    <property type="entry name" value="LigA"/>
    <property type="match status" value="1"/>
</dbReference>
<dbReference type="AlphaFoldDB" id="A0A410P5C3"/>
<evidence type="ECO:0000256" key="7">
    <source>
        <dbReference type="ARBA" id="ARBA00022763"/>
    </source>
</evidence>
<keyword evidence="9 14" id="KW-0460">Magnesium</keyword>
<keyword evidence="7 14" id="KW-0227">DNA damage</keyword>
<dbReference type="FunFam" id="1.10.150.20:FF:000006">
    <property type="entry name" value="DNA ligase"/>
    <property type="match status" value="1"/>
</dbReference>
<dbReference type="SUPFAM" id="SSF56091">
    <property type="entry name" value="DNA ligase/mRNA capping enzyme, catalytic domain"/>
    <property type="match status" value="1"/>
</dbReference>
<keyword evidence="14" id="KW-0464">Manganese</keyword>
<dbReference type="PANTHER" id="PTHR23389">
    <property type="entry name" value="CHROMOSOME TRANSMISSION FIDELITY FACTOR 18"/>
    <property type="match status" value="1"/>
</dbReference>
<dbReference type="SUPFAM" id="SSF50249">
    <property type="entry name" value="Nucleic acid-binding proteins"/>
    <property type="match status" value="1"/>
</dbReference>
<keyword evidence="11 14" id="KW-0234">DNA repair</keyword>
<organism evidence="16 17">
    <name type="scientific">Velamenicoccus archaeovorus</name>
    <dbReference type="NCBI Taxonomy" id="1930593"/>
    <lineage>
        <taxon>Bacteria</taxon>
        <taxon>Pseudomonadati</taxon>
        <taxon>Candidatus Omnitrophota</taxon>
        <taxon>Candidatus Velamenicoccus</taxon>
    </lineage>
</organism>
<dbReference type="PANTHER" id="PTHR23389:SF9">
    <property type="entry name" value="DNA LIGASE"/>
    <property type="match status" value="1"/>
</dbReference>
<dbReference type="InterPro" id="IPR010994">
    <property type="entry name" value="RuvA_2-like"/>
</dbReference>
<dbReference type="CDD" id="cd00114">
    <property type="entry name" value="LIGANc"/>
    <property type="match status" value="1"/>
</dbReference>
<feature type="active site" description="N6-AMP-lysine intermediate" evidence="14">
    <location>
        <position position="115"/>
    </location>
</feature>
<comment type="similarity">
    <text evidence="13 14">Belongs to the NAD-dependent DNA ligase family. LigA subfamily.</text>
</comment>
<dbReference type="InterPro" id="IPR004150">
    <property type="entry name" value="NAD_DNA_ligase_OB"/>
</dbReference>
<dbReference type="InterPro" id="IPR001679">
    <property type="entry name" value="DNA_ligase"/>
</dbReference>
<evidence type="ECO:0000313" key="16">
    <source>
        <dbReference type="EMBL" id="QAT17288.1"/>
    </source>
</evidence>
<dbReference type="RefSeq" id="WP_128700085.1">
    <property type="nucleotide sequence ID" value="NZ_CP019384.1"/>
</dbReference>
<dbReference type="GO" id="GO:0006281">
    <property type="term" value="P:DNA repair"/>
    <property type="evidence" value="ECO:0007669"/>
    <property type="project" value="UniProtKB-KW"/>
</dbReference>
<feature type="binding site" evidence="14">
    <location>
        <position position="172"/>
    </location>
    <ligand>
        <name>NAD(+)</name>
        <dbReference type="ChEBI" id="CHEBI:57540"/>
    </ligand>
</feature>
<dbReference type="Pfam" id="PF03120">
    <property type="entry name" value="OB_DNA_ligase"/>
    <property type="match status" value="1"/>
</dbReference>
<feature type="binding site" evidence="14">
    <location>
        <begin position="31"/>
        <end position="35"/>
    </location>
    <ligand>
        <name>NAD(+)</name>
        <dbReference type="ChEBI" id="CHEBI:57540"/>
    </ligand>
</feature>
<keyword evidence="4 14" id="KW-0436">Ligase</keyword>
<keyword evidence="6 14" id="KW-0479">Metal-binding</keyword>
<dbReference type="Pfam" id="PF22745">
    <property type="entry name" value="Nlig-Ia"/>
    <property type="match status" value="1"/>
</dbReference>
<dbReference type="FunFam" id="1.10.150.20:FF:000007">
    <property type="entry name" value="DNA ligase"/>
    <property type="match status" value="1"/>
</dbReference>
<dbReference type="Gene3D" id="3.40.50.10190">
    <property type="entry name" value="BRCT domain"/>
    <property type="match status" value="1"/>
</dbReference>
<dbReference type="SUPFAM" id="SSF52113">
    <property type="entry name" value="BRCT domain"/>
    <property type="match status" value="1"/>
</dbReference>
<evidence type="ECO:0000256" key="1">
    <source>
        <dbReference type="ARBA" id="ARBA00004067"/>
    </source>
</evidence>
<dbReference type="KEGG" id="vai:BU251_05855"/>
<protein>
    <recommendedName>
        <fullName evidence="3 14">DNA ligase</fullName>
        <ecNumber evidence="2 14">6.5.1.2</ecNumber>
    </recommendedName>
    <alternativeName>
        <fullName evidence="14">Polydeoxyribonucleotide synthase [NAD(+)]</fullName>
    </alternativeName>
</protein>
<dbReference type="Gene3D" id="6.20.10.30">
    <property type="match status" value="1"/>
</dbReference>
<keyword evidence="17" id="KW-1185">Reference proteome</keyword>
<dbReference type="SUPFAM" id="SSF47781">
    <property type="entry name" value="RuvA domain 2-like"/>
    <property type="match status" value="1"/>
</dbReference>